<keyword evidence="3" id="KW-1185">Reference proteome</keyword>
<organism evidence="2 3">
    <name type="scientific">Kuraishia capsulata CBS 1993</name>
    <dbReference type="NCBI Taxonomy" id="1382522"/>
    <lineage>
        <taxon>Eukaryota</taxon>
        <taxon>Fungi</taxon>
        <taxon>Dikarya</taxon>
        <taxon>Ascomycota</taxon>
        <taxon>Saccharomycotina</taxon>
        <taxon>Pichiomycetes</taxon>
        <taxon>Pichiales</taxon>
        <taxon>Pichiaceae</taxon>
        <taxon>Kuraishia</taxon>
    </lineage>
</organism>
<name>W6MXN3_9ASCO</name>
<reference evidence="2" key="1">
    <citation type="submission" date="2013-12" db="EMBL/GenBank/DDBJ databases">
        <authorList>
            <person name="Genoscope - CEA"/>
        </authorList>
    </citation>
    <scope>NUCLEOTIDE SEQUENCE</scope>
    <source>
        <strain evidence="2">CBS 1993</strain>
    </source>
</reference>
<dbReference type="Proteomes" id="UP000019384">
    <property type="component" value="Unassembled WGS sequence"/>
</dbReference>
<dbReference type="AlphaFoldDB" id="W6MXN3"/>
<proteinExistence type="predicted"/>
<evidence type="ECO:0000256" key="1">
    <source>
        <dbReference type="SAM" id="MobiDB-lite"/>
    </source>
</evidence>
<reference evidence="2" key="2">
    <citation type="submission" date="2014-02" db="EMBL/GenBank/DDBJ databases">
        <title>Complete DNA sequence of /Kuraishia capsulata/ illustrates novel genomic features among budding yeasts (/Saccharomycotina/).</title>
        <authorList>
            <person name="Morales L."/>
            <person name="Noel B."/>
            <person name="Porcel B."/>
            <person name="Marcet-Houben M."/>
            <person name="Hullo M-F."/>
            <person name="Sacerdot C."/>
            <person name="Tekaia F."/>
            <person name="Leh-Louis V."/>
            <person name="Despons L."/>
            <person name="Khanna V."/>
            <person name="Aury J-M."/>
            <person name="Barbe V."/>
            <person name="Couloux A."/>
            <person name="Labadie K."/>
            <person name="Pelletier E."/>
            <person name="Souciet J-L."/>
            <person name="Boekhout T."/>
            <person name="Gabaldon T."/>
            <person name="Wincker P."/>
            <person name="Dujon B."/>
        </authorList>
    </citation>
    <scope>NUCLEOTIDE SEQUENCE</scope>
    <source>
        <strain evidence="2">CBS 1993</strain>
    </source>
</reference>
<dbReference type="GeneID" id="34522566"/>
<dbReference type="EMBL" id="HG793130">
    <property type="protein sequence ID" value="CDK29190.1"/>
    <property type="molecule type" value="Genomic_DNA"/>
</dbReference>
<evidence type="ECO:0000313" key="2">
    <source>
        <dbReference type="EMBL" id="CDK29190.1"/>
    </source>
</evidence>
<feature type="region of interest" description="Disordered" evidence="1">
    <location>
        <begin position="1"/>
        <end position="20"/>
    </location>
</feature>
<sequence>MPMTNRSRLNITGSTDESGYGSSVLKFLHFGEGLYNSLLSFAKTSSYFKRPSLRTRGDIKDRVRNDVGDLIDRV</sequence>
<accession>W6MXN3</accession>
<dbReference type="HOGENOM" id="CLU_2688178_0_0_1"/>
<dbReference type="RefSeq" id="XP_022461178.1">
    <property type="nucleotide sequence ID" value="XM_022606335.1"/>
</dbReference>
<protein>
    <submittedName>
        <fullName evidence="2">Uncharacterized protein</fullName>
    </submittedName>
</protein>
<evidence type="ECO:0000313" key="3">
    <source>
        <dbReference type="Proteomes" id="UP000019384"/>
    </source>
</evidence>
<gene>
    <name evidence="2" type="ORF">KUCA_T00005177001</name>
</gene>